<accession>A0A915ATC0</accession>
<protein>
    <submittedName>
        <fullName evidence="3">Secreted protein</fullName>
    </submittedName>
</protein>
<reference evidence="3" key="1">
    <citation type="submission" date="2022-11" db="UniProtKB">
        <authorList>
            <consortium name="WormBaseParasite"/>
        </authorList>
    </citation>
    <scope>IDENTIFICATION</scope>
</reference>
<dbReference type="Proteomes" id="UP000887569">
    <property type="component" value="Unplaced"/>
</dbReference>
<keyword evidence="2" id="KW-1185">Reference proteome</keyword>
<dbReference type="AlphaFoldDB" id="A0A915ATC0"/>
<proteinExistence type="predicted"/>
<dbReference type="WBParaSite" id="PgR012_g193_t03">
    <property type="protein sequence ID" value="PgR012_g193_t03"/>
    <property type="gene ID" value="PgR012_g193"/>
</dbReference>
<evidence type="ECO:0000313" key="3">
    <source>
        <dbReference type="WBParaSite" id="PgR012_g193_t03"/>
    </source>
</evidence>
<evidence type="ECO:0000256" key="1">
    <source>
        <dbReference type="SAM" id="MobiDB-lite"/>
    </source>
</evidence>
<feature type="region of interest" description="Disordered" evidence="1">
    <location>
        <begin position="54"/>
        <end position="119"/>
    </location>
</feature>
<evidence type="ECO:0000313" key="2">
    <source>
        <dbReference type="Proteomes" id="UP000887569"/>
    </source>
</evidence>
<name>A0A915ATC0_PARUN</name>
<feature type="compositionally biased region" description="Polar residues" evidence="1">
    <location>
        <begin position="54"/>
        <end position="73"/>
    </location>
</feature>
<sequence>MTTCRTNFVYCLQLFARFLTENLLCMHFALPISNSQHKFSFKCLKYFRLKPINSDTTRCTSSGNSSPPTNKTSRSSERQLRPLRNLCDESELSRSIMPSSSSDQEPDERTLNDESPFLK</sequence>
<organism evidence="2 3">
    <name type="scientific">Parascaris univalens</name>
    <name type="common">Nematode worm</name>
    <dbReference type="NCBI Taxonomy" id="6257"/>
    <lineage>
        <taxon>Eukaryota</taxon>
        <taxon>Metazoa</taxon>
        <taxon>Ecdysozoa</taxon>
        <taxon>Nematoda</taxon>
        <taxon>Chromadorea</taxon>
        <taxon>Rhabditida</taxon>
        <taxon>Spirurina</taxon>
        <taxon>Ascaridomorpha</taxon>
        <taxon>Ascaridoidea</taxon>
        <taxon>Ascarididae</taxon>
        <taxon>Parascaris</taxon>
    </lineage>
</organism>